<evidence type="ECO:0000256" key="4">
    <source>
        <dbReference type="ARBA" id="ARBA00023242"/>
    </source>
</evidence>
<dbReference type="Pfam" id="PF25018">
    <property type="entry name" value="HEAT_IPO9_c"/>
    <property type="match status" value="1"/>
</dbReference>
<comment type="subcellular location">
    <subcellularLocation>
        <location evidence="1">Nucleus</location>
    </subcellularLocation>
</comment>
<comment type="caution">
    <text evidence="7">The sequence shown here is derived from an EMBL/GenBank/DDBJ whole genome shotgun (WGS) entry which is preliminary data.</text>
</comment>
<dbReference type="SMART" id="SM00913">
    <property type="entry name" value="IBN_N"/>
    <property type="match status" value="1"/>
</dbReference>
<feature type="compositionally biased region" description="Acidic residues" evidence="5">
    <location>
        <begin position="904"/>
        <end position="930"/>
    </location>
</feature>
<dbReference type="SUPFAM" id="SSF48371">
    <property type="entry name" value="ARM repeat"/>
    <property type="match status" value="1"/>
</dbReference>
<dbReference type="PROSITE" id="PS50166">
    <property type="entry name" value="IMPORTIN_B_NT"/>
    <property type="match status" value="1"/>
</dbReference>
<protein>
    <recommendedName>
        <fullName evidence="6">Importin N-terminal domain-containing protein</fullName>
    </recommendedName>
</protein>
<accession>A0A9P5VRM0</accession>
<keyword evidence="2" id="KW-0813">Transport</keyword>
<reference evidence="7" key="1">
    <citation type="journal article" date="2020" name="Fungal Divers.">
        <title>Resolving the Mortierellaceae phylogeny through synthesis of multi-gene phylogenetics and phylogenomics.</title>
        <authorList>
            <person name="Vandepol N."/>
            <person name="Liber J."/>
            <person name="Desiro A."/>
            <person name="Na H."/>
            <person name="Kennedy M."/>
            <person name="Barry K."/>
            <person name="Grigoriev I.V."/>
            <person name="Miller A.N."/>
            <person name="O'Donnell K."/>
            <person name="Stajich J.E."/>
            <person name="Bonito G."/>
        </authorList>
    </citation>
    <scope>NUCLEOTIDE SEQUENCE</scope>
    <source>
        <strain evidence="7">NVP1</strain>
    </source>
</reference>
<evidence type="ECO:0000313" key="8">
    <source>
        <dbReference type="Proteomes" id="UP000696485"/>
    </source>
</evidence>
<sequence>MDQAVFQTLTDTLSADPNARMVAELRIKELQRNPEYPLSLVRLALARECNISQRHSAAVQLKSYIDLQWSTKSNRFRGPEPPAEIKAAVRELLLTGLSDPTNRIRSSCAYVVSRIAHLDWPDSWPSLLDVLVHHLKSGSADEVHGSMKVLAEFISKDVTHVQLPFVAPVLFPELLRIMVSEQMYSHATRSRCASIFRNATEMMFTVKETHPEAVTLYLKPIIGHWNEAFISILNKRTTDNPEIEVAEWRLKSEVLRFFNLAIPVAPKLMNSSILPVLSAVWQDLMHVRPRYVQEHVNTSTDVTGETFQDSDGNNIGIESLLFVQFEFLQVACRRRKLTQTAFMGEDGQSGIVAELVWNILQFMQMTDEQAESWNADPNQFIADEEEDSYSFNVRIATEDLLMALVEYYEPQALHALNMSIKQYVSNSMAEKTKGNRNWWKPQESSLLAVGLLAGELCDAIKSGEASPIDVGSLFDQVVLANMSEHSFPFLQGRAFVFASQFAPILPSNLAAQYVSAAVEAILKSSSAVVKISALKALNNFNQYLDKQHIIPYQRSILQGVAPMIEITTEETLSLILRTLVTTSKIDEKVAAEYESVLGPLVLESWVKFPAEHLISTDIMEFFDVLARNKYMQPALSARATPALVGLISNENPDQPQVSSAIDLLKSLIQGGPSPLPANYVAQFFPRLMAVLLTTDDRDILQGGQECLIITIRKDVQQIAEWRDEASSKTGMDLIIQFIAQLLDPSQTESASLFVGDLISVLIKKGGDLINSILPELLNAVTVRLTDAKLPSFIQHEVVINFLSGVTINGRNGLDIVLTSWTTYHSDFQGQYQQKVSAVALTKVFMSSDPRVTAIQVRGNMIVSSTSPPDQYTVISVPVKIVKLLSADLTNKIEEEAALAGDGKVEDDESDLDDDDEDDDEFGDDYGDEEDKDHGSKSKKDKYEYLSDLLDAHGLDMDGEGYDDDEEDEMDPDILADPIYQMSLKTYLIEFFRKCIQQNSPAFAQSVAELSDVEKQALSTLLEN</sequence>
<dbReference type="Gene3D" id="1.25.10.10">
    <property type="entry name" value="Leucine-rich Repeat Variant"/>
    <property type="match status" value="1"/>
</dbReference>
<proteinExistence type="predicted"/>
<evidence type="ECO:0000256" key="1">
    <source>
        <dbReference type="ARBA" id="ARBA00004123"/>
    </source>
</evidence>
<dbReference type="Pfam" id="PF03810">
    <property type="entry name" value="IBN_N"/>
    <property type="match status" value="1"/>
</dbReference>
<dbReference type="GO" id="GO:0005829">
    <property type="term" value="C:cytosol"/>
    <property type="evidence" value="ECO:0007669"/>
    <property type="project" value="TreeGrafter"/>
</dbReference>
<name>A0A9P5VRM0_9FUNG</name>
<dbReference type="EMBL" id="JAAAUY010000001">
    <property type="protein sequence ID" value="KAF9338432.1"/>
    <property type="molecule type" value="Genomic_DNA"/>
</dbReference>
<feature type="domain" description="Importin N-terminal" evidence="6">
    <location>
        <begin position="23"/>
        <end position="99"/>
    </location>
</feature>
<dbReference type="PANTHER" id="PTHR10997">
    <property type="entry name" value="IMPORTIN-7, 8, 11"/>
    <property type="match status" value="1"/>
</dbReference>
<dbReference type="GO" id="GO:0005635">
    <property type="term" value="C:nuclear envelope"/>
    <property type="evidence" value="ECO:0007669"/>
    <property type="project" value="TreeGrafter"/>
</dbReference>
<dbReference type="InterPro" id="IPR056840">
    <property type="entry name" value="HEAT_IPO9_central"/>
</dbReference>
<dbReference type="Proteomes" id="UP000696485">
    <property type="component" value="Unassembled WGS sequence"/>
</dbReference>
<evidence type="ECO:0000256" key="5">
    <source>
        <dbReference type="SAM" id="MobiDB-lite"/>
    </source>
</evidence>
<dbReference type="InterPro" id="IPR001494">
    <property type="entry name" value="Importin-beta_N"/>
</dbReference>
<keyword evidence="4" id="KW-0539">Nucleus</keyword>
<gene>
    <name evidence="7" type="ORF">BG006_000031</name>
</gene>
<evidence type="ECO:0000259" key="6">
    <source>
        <dbReference type="PROSITE" id="PS50166"/>
    </source>
</evidence>
<dbReference type="GO" id="GO:0031267">
    <property type="term" value="F:small GTPase binding"/>
    <property type="evidence" value="ECO:0007669"/>
    <property type="project" value="InterPro"/>
</dbReference>
<keyword evidence="8" id="KW-1185">Reference proteome</keyword>
<feature type="region of interest" description="Disordered" evidence="5">
    <location>
        <begin position="897"/>
        <end position="939"/>
    </location>
</feature>
<dbReference type="InterPro" id="IPR016024">
    <property type="entry name" value="ARM-type_fold"/>
</dbReference>
<evidence type="ECO:0000313" key="7">
    <source>
        <dbReference type="EMBL" id="KAF9338432.1"/>
    </source>
</evidence>
<dbReference type="GO" id="GO:0006606">
    <property type="term" value="P:protein import into nucleus"/>
    <property type="evidence" value="ECO:0007669"/>
    <property type="project" value="TreeGrafter"/>
</dbReference>
<organism evidence="7 8">
    <name type="scientific">Podila minutissima</name>
    <dbReference type="NCBI Taxonomy" id="64525"/>
    <lineage>
        <taxon>Eukaryota</taxon>
        <taxon>Fungi</taxon>
        <taxon>Fungi incertae sedis</taxon>
        <taxon>Mucoromycota</taxon>
        <taxon>Mortierellomycotina</taxon>
        <taxon>Mortierellomycetes</taxon>
        <taxon>Mortierellales</taxon>
        <taxon>Mortierellaceae</taxon>
        <taxon>Podila</taxon>
    </lineage>
</organism>
<evidence type="ECO:0000256" key="3">
    <source>
        <dbReference type="ARBA" id="ARBA00022927"/>
    </source>
</evidence>
<dbReference type="InterPro" id="IPR011989">
    <property type="entry name" value="ARM-like"/>
</dbReference>
<keyword evidence="3" id="KW-0653">Protein transport</keyword>
<evidence type="ECO:0000256" key="2">
    <source>
        <dbReference type="ARBA" id="ARBA00022448"/>
    </source>
</evidence>
<dbReference type="AlphaFoldDB" id="A0A9P5VRM0"/>
<dbReference type="PANTHER" id="PTHR10997:SF9">
    <property type="entry name" value="IMPORTIN-9"/>
    <property type="match status" value="1"/>
</dbReference>